<organism evidence="5 6">
    <name type="scientific">Prorocentrum cordatum</name>
    <dbReference type="NCBI Taxonomy" id="2364126"/>
    <lineage>
        <taxon>Eukaryota</taxon>
        <taxon>Sar</taxon>
        <taxon>Alveolata</taxon>
        <taxon>Dinophyceae</taxon>
        <taxon>Prorocentrales</taxon>
        <taxon>Prorocentraceae</taxon>
        <taxon>Prorocentrum</taxon>
    </lineage>
</organism>
<gene>
    <name evidence="5" type="ORF">PCOR1329_LOCUS73764</name>
</gene>
<feature type="non-terminal residue" evidence="5">
    <location>
        <position position="1"/>
    </location>
</feature>
<dbReference type="SMART" id="SM00322">
    <property type="entry name" value="KH"/>
    <property type="match status" value="2"/>
</dbReference>
<evidence type="ECO:0000256" key="2">
    <source>
        <dbReference type="PROSITE-ProRule" id="PRU00117"/>
    </source>
</evidence>
<dbReference type="CDD" id="cd00105">
    <property type="entry name" value="KH-I"/>
    <property type="match status" value="1"/>
</dbReference>
<name>A0ABN9X6A3_9DINO</name>
<accession>A0ABN9X6A3</accession>
<dbReference type="InterPro" id="IPR004087">
    <property type="entry name" value="KH_dom"/>
</dbReference>
<comment type="caution">
    <text evidence="5">The sequence shown here is derived from an EMBL/GenBank/DDBJ whole genome shotgun (WGS) entry which is preliminary data.</text>
</comment>
<protein>
    <recommendedName>
        <fullName evidence="4">K Homology domain-containing protein</fullName>
    </recommendedName>
</protein>
<feature type="compositionally biased region" description="Gly residues" evidence="3">
    <location>
        <begin position="268"/>
        <end position="278"/>
    </location>
</feature>
<feature type="compositionally biased region" description="Low complexity" evidence="3">
    <location>
        <begin position="1"/>
        <end position="29"/>
    </location>
</feature>
<feature type="compositionally biased region" description="Low complexity" evidence="3">
    <location>
        <begin position="37"/>
        <end position="52"/>
    </location>
</feature>
<dbReference type="InterPro" id="IPR036612">
    <property type="entry name" value="KH_dom_type_1_sf"/>
</dbReference>
<evidence type="ECO:0000259" key="4">
    <source>
        <dbReference type="SMART" id="SM00322"/>
    </source>
</evidence>
<dbReference type="Pfam" id="PF00013">
    <property type="entry name" value="KH_1"/>
    <property type="match status" value="2"/>
</dbReference>
<evidence type="ECO:0000313" key="5">
    <source>
        <dbReference type="EMBL" id="CAK0894826.1"/>
    </source>
</evidence>
<dbReference type="Gene3D" id="3.30.1370.10">
    <property type="entry name" value="K Homology domain, type 1"/>
    <property type="match status" value="2"/>
</dbReference>
<keyword evidence="6" id="KW-1185">Reference proteome</keyword>
<feature type="domain" description="K Homology" evidence="4">
    <location>
        <begin position="176"/>
        <end position="249"/>
    </location>
</feature>
<evidence type="ECO:0000313" key="6">
    <source>
        <dbReference type="Proteomes" id="UP001189429"/>
    </source>
</evidence>
<feature type="region of interest" description="Disordered" evidence="3">
    <location>
        <begin position="266"/>
        <end position="298"/>
    </location>
</feature>
<dbReference type="PANTHER" id="PTHR10288">
    <property type="entry name" value="KH DOMAIN CONTAINING RNA BINDING PROTEIN"/>
    <property type="match status" value="1"/>
</dbReference>
<reference evidence="5" key="1">
    <citation type="submission" date="2023-10" db="EMBL/GenBank/DDBJ databases">
        <authorList>
            <person name="Chen Y."/>
            <person name="Shah S."/>
            <person name="Dougan E. K."/>
            <person name="Thang M."/>
            <person name="Chan C."/>
        </authorList>
    </citation>
    <scope>NUCLEOTIDE SEQUENCE [LARGE SCALE GENOMIC DNA]</scope>
</reference>
<sequence>EAAAPARSQRPPARAAHGSAARGGARAAGEWPERDAPAPGARRPRTAAGGRRVPQRMPVASESLGTRSRASGSAAPSEAEDACPVPCRLFLPVVPAARVIGKGGASLKAIRESSRADVRVLQKELPREMQAREDRVVVVEAADAAAVRAGIIGVLERVFDRSGLPDGVRATRGSDRPHVVELLVPEKSGSHFIGQRGERIKGLIEETGCDIFIGKDPMPGLADQKKVRVTGASVGEAAAAVWRLQEVLAELAGGGVLRPEHFELREGAAGGGAPGGPAAGPFGSAPPRPGGGPGARETPIRMLVSKEEAAWIVGKKGNKIMRLRDHARVNLADADSPPFDPT</sequence>
<feature type="non-terminal residue" evidence="5">
    <location>
        <position position="342"/>
    </location>
</feature>
<evidence type="ECO:0000256" key="3">
    <source>
        <dbReference type="SAM" id="MobiDB-lite"/>
    </source>
</evidence>
<keyword evidence="2" id="KW-0694">RNA-binding</keyword>
<keyword evidence="1" id="KW-0677">Repeat</keyword>
<dbReference type="InterPro" id="IPR004088">
    <property type="entry name" value="KH_dom_type_1"/>
</dbReference>
<dbReference type="PROSITE" id="PS50084">
    <property type="entry name" value="KH_TYPE_1"/>
    <property type="match status" value="2"/>
</dbReference>
<dbReference type="SUPFAM" id="SSF54791">
    <property type="entry name" value="Eukaryotic type KH-domain (KH-domain type I)"/>
    <property type="match status" value="2"/>
</dbReference>
<feature type="domain" description="K Homology" evidence="4">
    <location>
        <begin position="83"/>
        <end position="159"/>
    </location>
</feature>
<evidence type="ECO:0000256" key="1">
    <source>
        <dbReference type="ARBA" id="ARBA00022737"/>
    </source>
</evidence>
<dbReference type="EMBL" id="CAUYUJ010019953">
    <property type="protein sequence ID" value="CAK0894826.1"/>
    <property type="molecule type" value="Genomic_DNA"/>
</dbReference>
<dbReference type="Proteomes" id="UP001189429">
    <property type="component" value="Unassembled WGS sequence"/>
</dbReference>
<proteinExistence type="predicted"/>
<feature type="region of interest" description="Disordered" evidence="3">
    <location>
        <begin position="1"/>
        <end position="81"/>
    </location>
</feature>